<evidence type="ECO:0000256" key="2">
    <source>
        <dbReference type="ARBA" id="ARBA00022525"/>
    </source>
</evidence>
<evidence type="ECO:0000313" key="13">
    <source>
        <dbReference type="EMBL" id="RUS71243.1"/>
    </source>
</evidence>
<keyword evidence="3 8" id="KW-0245">EGF-like domain</keyword>
<dbReference type="SUPFAM" id="SSF57535">
    <property type="entry name" value="Complement control module/SCR domain"/>
    <property type="match status" value="2"/>
</dbReference>
<keyword evidence="2" id="KW-0964">Secreted</keyword>
<dbReference type="OrthoDB" id="4405280at2759"/>
<dbReference type="InterPro" id="IPR009030">
    <property type="entry name" value="Growth_fac_rcpt_cys_sf"/>
</dbReference>
<evidence type="ECO:0000256" key="7">
    <source>
        <dbReference type="ARBA" id="ARBA00023180"/>
    </source>
</evidence>
<organism evidence="13 14">
    <name type="scientific">Elysia chlorotica</name>
    <name type="common">Eastern emerald elysia</name>
    <name type="synonym">Sea slug</name>
    <dbReference type="NCBI Taxonomy" id="188477"/>
    <lineage>
        <taxon>Eukaryota</taxon>
        <taxon>Metazoa</taxon>
        <taxon>Spiralia</taxon>
        <taxon>Lophotrochozoa</taxon>
        <taxon>Mollusca</taxon>
        <taxon>Gastropoda</taxon>
        <taxon>Heterobranchia</taxon>
        <taxon>Euthyneura</taxon>
        <taxon>Panpulmonata</taxon>
        <taxon>Sacoglossa</taxon>
        <taxon>Placobranchoidea</taxon>
        <taxon>Plakobranchidae</taxon>
        <taxon>Elysia</taxon>
    </lineage>
</organism>
<feature type="non-terminal residue" evidence="13">
    <location>
        <position position="1"/>
    </location>
</feature>
<evidence type="ECO:0000256" key="5">
    <source>
        <dbReference type="ARBA" id="ARBA00022737"/>
    </source>
</evidence>
<dbReference type="PROSITE" id="PS01186">
    <property type="entry name" value="EGF_2"/>
    <property type="match status" value="2"/>
</dbReference>
<dbReference type="Gene3D" id="2.10.70.10">
    <property type="entry name" value="Complement Module, domain 1"/>
    <property type="match status" value="2"/>
</dbReference>
<dbReference type="PROSITE" id="PS00010">
    <property type="entry name" value="ASX_HYDROXYL"/>
    <property type="match status" value="2"/>
</dbReference>
<evidence type="ECO:0000256" key="4">
    <source>
        <dbReference type="ARBA" id="ARBA00022729"/>
    </source>
</evidence>
<dbReference type="InterPro" id="IPR018097">
    <property type="entry name" value="EGF_Ca-bd_CS"/>
</dbReference>
<feature type="domain" description="Sushi" evidence="12">
    <location>
        <begin position="331"/>
        <end position="382"/>
    </location>
</feature>
<dbReference type="InterPro" id="IPR000742">
    <property type="entry name" value="EGF"/>
</dbReference>
<dbReference type="Gene3D" id="2.10.25.10">
    <property type="entry name" value="Laminin"/>
    <property type="match status" value="5"/>
</dbReference>
<keyword evidence="9" id="KW-0768">Sushi</keyword>
<dbReference type="Pfam" id="PF07699">
    <property type="entry name" value="Ephrin_rec_like"/>
    <property type="match status" value="1"/>
</dbReference>
<feature type="compositionally biased region" description="Polar residues" evidence="10">
    <location>
        <begin position="524"/>
        <end position="533"/>
    </location>
</feature>
<feature type="compositionally biased region" description="Basic residues" evidence="10">
    <location>
        <begin position="478"/>
        <end position="489"/>
    </location>
</feature>
<dbReference type="Pfam" id="PF14670">
    <property type="entry name" value="FXa_inhibition"/>
    <property type="match status" value="1"/>
</dbReference>
<dbReference type="SMART" id="SM01411">
    <property type="entry name" value="Ephrin_rec_like"/>
    <property type="match status" value="2"/>
</dbReference>
<proteinExistence type="predicted"/>
<feature type="compositionally biased region" description="Basic and acidic residues" evidence="10">
    <location>
        <begin position="537"/>
        <end position="559"/>
    </location>
</feature>
<dbReference type="SMART" id="SM00179">
    <property type="entry name" value="EGF_CA"/>
    <property type="match status" value="5"/>
</dbReference>
<comment type="subcellular location">
    <subcellularLocation>
        <location evidence="1">Secreted</location>
    </subcellularLocation>
</comment>
<dbReference type="SUPFAM" id="SSF57196">
    <property type="entry name" value="EGF/Laminin"/>
    <property type="match status" value="1"/>
</dbReference>
<dbReference type="FunFam" id="2.10.25.10:FF:000010">
    <property type="entry name" value="Pro-epidermal growth factor"/>
    <property type="match status" value="1"/>
</dbReference>
<evidence type="ECO:0000313" key="14">
    <source>
        <dbReference type="Proteomes" id="UP000271974"/>
    </source>
</evidence>
<name>A0A433SPS0_ELYCH</name>
<dbReference type="InterPro" id="IPR000152">
    <property type="entry name" value="EGF-type_Asp/Asn_hydroxyl_site"/>
</dbReference>
<dbReference type="PANTHER" id="PTHR47333">
    <property type="entry name" value="VON WILLEBRAND FACTOR C AND EGF DOMAIN-CONTAINING PROTEIN"/>
    <property type="match status" value="1"/>
</dbReference>
<dbReference type="PROSITE" id="PS50923">
    <property type="entry name" value="SUSHI"/>
    <property type="match status" value="2"/>
</dbReference>
<dbReference type="CDD" id="cd00033">
    <property type="entry name" value="CCP"/>
    <property type="match status" value="2"/>
</dbReference>
<feature type="compositionally biased region" description="Basic residues" evidence="10">
    <location>
        <begin position="586"/>
        <end position="602"/>
    </location>
</feature>
<feature type="domain" description="EGF-like" evidence="11">
    <location>
        <begin position="181"/>
        <end position="218"/>
    </location>
</feature>
<feature type="compositionally biased region" description="Polar residues" evidence="10">
    <location>
        <begin position="491"/>
        <end position="508"/>
    </location>
</feature>
<comment type="caution">
    <text evidence="8">Lacks conserved residue(s) required for the propagation of feature annotation.</text>
</comment>
<evidence type="ECO:0000256" key="1">
    <source>
        <dbReference type="ARBA" id="ARBA00004613"/>
    </source>
</evidence>
<dbReference type="Proteomes" id="UP000271974">
    <property type="component" value="Unassembled WGS sequence"/>
</dbReference>
<keyword evidence="7" id="KW-0325">Glycoprotein</keyword>
<dbReference type="InterPro" id="IPR052080">
    <property type="entry name" value="vWF_C/EGF_Fibrillin"/>
</dbReference>
<feature type="disulfide bond" evidence="8">
    <location>
        <begin position="185"/>
        <end position="195"/>
    </location>
</feature>
<feature type="compositionally biased region" description="Polar residues" evidence="10">
    <location>
        <begin position="562"/>
        <end position="581"/>
    </location>
</feature>
<dbReference type="Pfam" id="PF07645">
    <property type="entry name" value="EGF_CA"/>
    <property type="match status" value="3"/>
</dbReference>
<keyword evidence="4" id="KW-0732">Signal</keyword>
<feature type="region of interest" description="Disordered" evidence="10">
    <location>
        <begin position="427"/>
        <end position="644"/>
    </location>
</feature>
<dbReference type="InterPro" id="IPR001881">
    <property type="entry name" value="EGF-like_Ca-bd_dom"/>
</dbReference>
<dbReference type="STRING" id="188477.A0A433SPS0"/>
<keyword evidence="14" id="KW-1185">Reference proteome</keyword>
<evidence type="ECO:0000256" key="10">
    <source>
        <dbReference type="SAM" id="MobiDB-lite"/>
    </source>
</evidence>
<feature type="compositionally biased region" description="Basic residues" evidence="10">
    <location>
        <begin position="452"/>
        <end position="461"/>
    </location>
</feature>
<dbReference type="InterPro" id="IPR035976">
    <property type="entry name" value="Sushi/SCR/CCP_sf"/>
</dbReference>
<protein>
    <submittedName>
        <fullName evidence="13">Uncharacterized protein</fullName>
    </submittedName>
</protein>
<dbReference type="FunFam" id="2.10.25.10:FF:000014">
    <property type="entry name" value="Latent-transforming growth factor beta-binding protein 3"/>
    <property type="match status" value="1"/>
</dbReference>
<keyword evidence="6 8" id="KW-1015">Disulfide bond</keyword>
<evidence type="ECO:0000259" key="11">
    <source>
        <dbReference type="PROSITE" id="PS50026"/>
    </source>
</evidence>
<evidence type="ECO:0000256" key="6">
    <source>
        <dbReference type="ARBA" id="ARBA00023157"/>
    </source>
</evidence>
<comment type="caution">
    <text evidence="13">The sequence shown here is derived from an EMBL/GenBank/DDBJ whole genome shotgun (WGS) entry which is preliminary data.</text>
</comment>
<reference evidence="13 14" key="1">
    <citation type="submission" date="2019-01" db="EMBL/GenBank/DDBJ databases">
        <title>A draft genome assembly of the solar-powered sea slug Elysia chlorotica.</title>
        <authorList>
            <person name="Cai H."/>
            <person name="Li Q."/>
            <person name="Fang X."/>
            <person name="Li J."/>
            <person name="Curtis N.E."/>
            <person name="Altenburger A."/>
            <person name="Shibata T."/>
            <person name="Feng M."/>
            <person name="Maeda T."/>
            <person name="Schwartz J.A."/>
            <person name="Shigenobu S."/>
            <person name="Lundholm N."/>
            <person name="Nishiyama T."/>
            <person name="Yang H."/>
            <person name="Hasebe M."/>
            <person name="Li S."/>
            <person name="Pierce S.K."/>
            <person name="Wang J."/>
        </authorList>
    </citation>
    <scope>NUCLEOTIDE SEQUENCE [LARGE SCALE GENOMIC DNA]</scope>
    <source>
        <strain evidence="13">EC2010</strain>
        <tissue evidence="13">Whole organism of an adult</tissue>
    </source>
</reference>
<dbReference type="PANTHER" id="PTHR47333:SF4">
    <property type="entry name" value="EGF-LIKE DOMAIN-CONTAINING PROTEIN"/>
    <property type="match status" value="1"/>
</dbReference>
<dbReference type="EMBL" id="RQTK01001248">
    <property type="protein sequence ID" value="RUS71243.1"/>
    <property type="molecule type" value="Genomic_DNA"/>
</dbReference>
<dbReference type="PROSITE" id="PS50026">
    <property type="entry name" value="EGF_3"/>
    <property type="match status" value="1"/>
</dbReference>
<dbReference type="Pfam" id="PF00084">
    <property type="entry name" value="Sushi"/>
    <property type="match status" value="2"/>
</dbReference>
<dbReference type="PROSITE" id="PS01187">
    <property type="entry name" value="EGF_CA"/>
    <property type="match status" value="1"/>
</dbReference>
<dbReference type="InterPro" id="IPR011641">
    <property type="entry name" value="Tyr-kin_ephrin_A/B_rcpt-like"/>
</dbReference>
<dbReference type="InterPro" id="IPR000436">
    <property type="entry name" value="Sushi_SCR_CCP_dom"/>
</dbReference>
<sequence>TSDVNECEKSMNQCPGPCINLPGSYKCDCNITGFTHSEAPDICNDIDECGQENGGCVHACENLPGSHRCTCDAGYHTSSADRTKCEDVDECASNNGGCEDACINTLGSFTCRCTHVGKVLSADGFTCEDCSPHQFFNTTSHSCVDCPAHSSARDSLSLSVNDCSCDAGFHGSPKMQVECQDIDECEDGRMCQHRCINLPGSFRCDCHAGYYRQGTRCAPCPKGSYRGLRESAISCELCPPGMTTKGKATESVHECKCPPGFDGNPETSDKCQDVNECAQNNGGCAHDCQNTRGSFSCTCREGYLLGGDAKSCNPTKCPLLQPPKFAKFKSAVCAQMATDGQHVEPGTTCEYKCRGMLMLEGSQNRTCLSNYTWTGSQPKCDALPCERLPIPTNGYLHPPVCMLPRVPFRTRCLIKCKPGYARTGQRASKCKANMRWSGKVRKSPPACERGSRRTSKTRTPRPKSNVSANYRSGTSSRSSRRFGSWRRGRSNNTSIDTGAKTENTTNDRTGNKASDRIGGKASDKSGNTTSNQAPKAPNKEKWKGKQRGTEENDKSKGEDSGASINTNGGRSRAWSGSTSLGGSRRASSRKWSGRFRNWRTNRRTNNGRFGRGRPRSRFDAQTTPRAGGTGQSPATDKMVKEAKN</sequence>
<dbReference type="InterPro" id="IPR049883">
    <property type="entry name" value="NOTCH1_EGF-like"/>
</dbReference>
<dbReference type="CDD" id="cd00054">
    <property type="entry name" value="EGF_CA"/>
    <property type="match status" value="1"/>
</dbReference>
<dbReference type="GO" id="GO:0005576">
    <property type="term" value="C:extracellular region"/>
    <property type="evidence" value="ECO:0007669"/>
    <property type="project" value="UniProtKB-SubCell"/>
</dbReference>
<dbReference type="SMART" id="SM00181">
    <property type="entry name" value="EGF"/>
    <property type="match status" value="7"/>
</dbReference>
<keyword evidence="5" id="KW-0677">Repeat</keyword>
<evidence type="ECO:0000256" key="9">
    <source>
        <dbReference type="PROSITE-ProRule" id="PRU00302"/>
    </source>
</evidence>
<dbReference type="Gene3D" id="2.10.50.10">
    <property type="entry name" value="Tumor Necrosis Factor Receptor, subunit A, domain 2"/>
    <property type="match status" value="1"/>
</dbReference>
<dbReference type="FunFam" id="2.10.25.10:FF:000139">
    <property type="entry name" value="Fibulin-1"/>
    <property type="match status" value="1"/>
</dbReference>
<accession>A0A433SPS0</accession>
<evidence type="ECO:0000256" key="3">
    <source>
        <dbReference type="ARBA" id="ARBA00022536"/>
    </source>
</evidence>
<dbReference type="GO" id="GO:0005509">
    <property type="term" value="F:calcium ion binding"/>
    <property type="evidence" value="ECO:0007669"/>
    <property type="project" value="InterPro"/>
</dbReference>
<feature type="domain" description="Sushi" evidence="12">
    <location>
        <begin position="383"/>
        <end position="449"/>
    </location>
</feature>
<gene>
    <name evidence="13" type="ORF">EGW08_020994</name>
</gene>
<dbReference type="SMART" id="SM00032">
    <property type="entry name" value="CCP"/>
    <property type="match status" value="2"/>
</dbReference>
<dbReference type="SUPFAM" id="SSF57184">
    <property type="entry name" value="Growth factor receptor domain"/>
    <property type="match status" value="2"/>
</dbReference>
<dbReference type="AlphaFoldDB" id="A0A433SPS0"/>
<evidence type="ECO:0000259" key="12">
    <source>
        <dbReference type="PROSITE" id="PS50923"/>
    </source>
</evidence>
<feature type="disulfide bond" evidence="9">
    <location>
        <begin position="353"/>
        <end position="380"/>
    </location>
</feature>
<feature type="compositionally biased region" description="Basic and acidic residues" evidence="10">
    <location>
        <begin position="509"/>
        <end position="523"/>
    </location>
</feature>
<evidence type="ECO:0000256" key="8">
    <source>
        <dbReference type="PROSITE-ProRule" id="PRU00076"/>
    </source>
</evidence>